<feature type="non-terminal residue" evidence="1">
    <location>
        <position position="1"/>
    </location>
</feature>
<protein>
    <submittedName>
        <fullName evidence="1">Putative ovule protein</fullName>
    </submittedName>
</protein>
<proteinExistence type="predicted"/>
<dbReference type="AlphaFoldDB" id="A0A0V0IJ81"/>
<organism evidence="1">
    <name type="scientific">Solanum chacoense</name>
    <name type="common">Chaco potato</name>
    <dbReference type="NCBI Taxonomy" id="4108"/>
    <lineage>
        <taxon>Eukaryota</taxon>
        <taxon>Viridiplantae</taxon>
        <taxon>Streptophyta</taxon>
        <taxon>Embryophyta</taxon>
        <taxon>Tracheophyta</taxon>
        <taxon>Spermatophyta</taxon>
        <taxon>Magnoliopsida</taxon>
        <taxon>eudicotyledons</taxon>
        <taxon>Gunneridae</taxon>
        <taxon>Pentapetalae</taxon>
        <taxon>asterids</taxon>
        <taxon>lamiids</taxon>
        <taxon>Solanales</taxon>
        <taxon>Solanaceae</taxon>
        <taxon>Solanoideae</taxon>
        <taxon>Solaneae</taxon>
        <taxon>Solanum</taxon>
    </lineage>
</organism>
<name>A0A0V0IJ81_SOLCH</name>
<accession>A0A0V0IJ81</accession>
<evidence type="ECO:0000313" key="1">
    <source>
        <dbReference type="EMBL" id="JAP32661.1"/>
    </source>
</evidence>
<reference evidence="1" key="1">
    <citation type="submission" date="2015-12" db="EMBL/GenBank/DDBJ databases">
        <title>Gene expression during late stages of embryo sac development: a critical building block for successful pollen-pistil interactions.</title>
        <authorList>
            <person name="Liu Y."/>
            <person name="Joly V."/>
            <person name="Sabar M."/>
            <person name="Matton D.P."/>
        </authorList>
    </citation>
    <scope>NUCLEOTIDE SEQUENCE</scope>
</reference>
<sequence length="68" mass="8200">AKLCKTFNDTPNPIYLTLQYPLLYLNKYSLYKDTEPRNRTNWILHRKVCYNMWTRIVTTDAGTRIKTE</sequence>
<dbReference type="EMBL" id="GEDG01005804">
    <property type="protein sequence ID" value="JAP32661.1"/>
    <property type="molecule type" value="Transcribed_RNA"/>
</dbReference>